<keyword evidence="2" id="KW-0812">Transmembrane</keyword>
<feature type="transmembrane region" description="Helical" evidence="2">
    <location>
        <begin position="360"/>
        <end position="379"/>
    </location>
</feature>
<evidence type="ECO:0008006" key="5">
    <source>
        <dbReference type="Google" id="ProtNLM"/>
    </source>
</evidence>
<dbReference type="RefSeq" id="WP_110608312.1">
    <property type="nucleotide sequence ID" value="NZ_PDOD01000001.1"/>
</dbReference>
<keyword evidence="2" id="KW-0472">Membrane</keyword>
<dbReference type="OrthoDB" id="8477132at2"/>
<proteinExistence type="predicted"/>
<sequence length="415" mass="46576">MSSNDVDSRQEYEEDHQKDDEKETRTLGLVPAPELPEEIVTKVADELPDLLSDFVDDQIYWKVESVTDPLTGAAGDSKEILEKTEKSMSKEEWDYAICVTDLPIFEERLLVVADVSVERNLAVISLPSLGANPMKQRVREAIVQITNEMYHGSSDEARQEQQGKTKKASSEDDEVKKKGSRQLTSRRLTERLSPITRKTLSEETEDIDVRYLINSKFSGGIRLISGMVFANRPWTIFPTFKSVLAVAFASGAYALIFPSLWLLSDAYEIGRFVALMITSIAAMVTWIIVAHNLWEKPVQNGSRFIVRRYNIATVITLLTGVLFYYTILFVLFLGTVTLLVPSSLMEEEIVAAVNAGNYVLLAWLAASVATIVGALGAGLESEETVLKTTYGYRQRRRKSDAKKQEEKDEDLPNEE</sequence>
<feature type="compositionally biased region" description="Basic and acidic residues" evidence="1">
    <location>
        <begin position="153"/>
        <end position="177"/>
    </location>
</feature>
<evidence type="ECO:0000256" key="1">
    <source>
        <dbReference type="SAM" id="MobiDB-lite"/>
    </source>
</evidence>
<feature type="transmembrane region" description="Helical" evidence="2">
    <location>
        <begin position="269"/>
        <end position="290"/>
    </location>
</feature>
<evidence type="ECO:0000313" key="4">
    <source>
        <dbReference type="Proteomes" id="UP000248214"/>
    </source>
</evidence>
<dbReference type="Proteomes" id="UP000248214">
    <property type="component" value="Unassembled WGS sequence"/>
</dbReference>
<keyword evidence="4" id="KW-1185">Reference proteome</keyword>
<feature type="transmembrane region" description="Helical" evidence="2">
    <location>
        <begin position="311"/>
        <end position="340"/>
    </location>
</feature>
<accession>A0A323TIN1</accession>
<feature type="compositionally biased region" description="Basic and acidic residues" evidence="1">
    <location>
        <begin position="1"/>
        <end position="25"/>
    </location>
</feature>
<keyword evidence="2" id="KW-1133">Transmembrane helix</keyword>
<gene>
    <name evidence="3" type="ORF">CR194_03870</name>
</gene>
<reference evidence="3 4" key="1">
    <citation type="submission" date="2017-10" db="EMBL/GenBank/DDBJ databases">
        <title>Bacillus sp. nov., a halophilic bacterium isolated from a Keqin Lake.</title>
        <authorList>
            <person name="Wang H."/>
        </authorList>
    </citation>
    <scope>NUCLEOTIDE SEQUENCE [LARGE SCALE GENOMIC DNA]</scope>
    <source>
        <strain evidence="3 4">KQ-12</strain>
    </source>
</reference>
<comment type="caution">
    <text evidence="3">The sequence shown here is derived from an EMBL/GenBank/DDBJ whole genome shotgun (WGS) entry which is preliminary data.</text>
</comment>
<dbReference type="AlphaFoldDB" id="A0A323TIN1"/>
<feature type="region of interest" description="Disordered" evidence="1">
    <location>
        <begin position="151"/>
        <end position="180"/>
    </location>
</feature>
<evidence type="ECO:0000256" key="2">
    <source>
        <dbReference type="SAM" id="Phobius"/>
    </source>
</evidence>
<feature type="region of interest" description="Disordered" evidence="1">
    <location>
        <begin position="1"/>
        <end position="31"/>
    </location>
</feature>
<feature type="region of interest" description="Disordered" evidence="1">
    <location>
        <begin position="392"/>
        <end position="415"/>
    </location>
</feature>
<dbReference type="EMBL" id="PDOD01000001">
    <property type="protein sequence ID" value="PYZ94678.1"/>
    <property type="molecule type" value="Genomic_DNA"/>
</dbReference>
<evidence type="ECO:0000313" key="3">
    <source>
        <dbReference type="EMBL" id="PYZ94678.1"/>
    </source>
</evidence>
<protein>
    <recommendedName>
        <fullName evidence="5">5,10-methylene-tetrahydrofolate dehydrogenase</fullName>
    </recommendedName>
</protein>
<feature type="transmembrane region" description="Helical" evidence="2">
    <location>
        <begin position="242"/>
        <end position="263"/>
    </location>
</feature>
<name>A0A323TIN1_9BACI</name>
<organism evidence="3 4">
    <name type="scientific">Salipaludibacillus keqinensis</name>
    <dbReference type="NCBI Taxonomy" id="2045207"/>
    <lineage>
        <taxon>Bacteria</taxon>
        <taxon>Bacillati</taxon>
        <taxon>Bacillota</taxon>
        <taxon>Bacilli</taxon>
        <taxon>Bacillales</taxon>
        <taxon>Bacillaceae</taxon>
    </lineage>
</organism>